<evidence type="ECO:0000256" key="3">
    <source>
        <dbReference type="ARBA" id="ARBA00023172"/>
    </source>
</evidence>
<keyword evidence="8" id="KW-1185">Reference proteome</keyword>
<dbReference type="SUPFAM" id="SSF56349">
    <property type="entry name" value="DNA breaking-rejoining enzymes"/>
    <property type="match status" value="1"/>
</dbReference>
<dbReference type="EMBL" id="PQWO01000027">
    <property type="protein sequence ID" value="PZD70820.1"/>
    <property type="molecule type" value="Genomic_DNA"/>
</dbReference>
<dbReference type="GO" id="GO:0015074">
    <property type="term" value="P:DNA integration"/>
    <property type="evidence" value="ECO:0007669"/>
    <property type="project" value="UniProtKB-KW"/>
</dbReference>
<dbReference type="InterPro" id="IPR011010">
    <property type="entry name" value="DNA_brk_join_enz"/>
</dbReference>
<keyword evidence="3" id="KW-0233">DNA recombination</keyword>
<accession>A0A2W1J996</accession>
<gene>
    <name evidence="7" type="primary">xerC_2</name>
    <name evidence="7" type="ORF">C1752_08962</name>
</gene>
<dbReference type="Gene3D" id="1.10.150.130">
    <property type="match status" value="1"/>
</dbReference>
<dbReference type="InterPro" id="IPR012912">
    <property type="entry name" value="Plasmid_pRiA4b_Orf3-like"/>
</dbReference>
<dbReference type="Pfam" id="PF13495">
    <property type="entry name" value="Phage_int_SAM_4"/>
    <property type="match status" value="1"/>
</dbReference>
<dbReference type="PANTHER" id="PTHR41878:SF1">
    <property type="entry name" value="TNPR PROTEIN"/>
    <property type="match status" value="1"/>
</dbReference>
<dbReference type="InterPro" id="IPR013762">
    <property type="entry name" value="Integrase-like_cat_sf"/>
</dbReference>
<dbReference type="Gene3D" id="1.10.443.10">
    <property type="entry name" value="Intergrase catalytic core"/>
    <property type="match status" value="1"/>
</dbReference>
<dbReference type="RefSeq" id="WP_110988648.1">
    <property type="nucleotide sequence ID" value="NZ_CAWNWM010000027.1"/>
</dbReference>
<dbReference type="GO" id="GO:0003677">
    <property type="term" value="F:DNA binding"/>
    <property type="evidence" value="ECO:0007669"/>
    <property type="project" value="UniProtKB-UniRule"/>
</dbReference>
<dbReference type="InterPro" id="IPR044068">
    <property type="entry name" value="CB"/>
</dbReference>
<dbReference type="InterPro" id="IPR024047">
    <property type="entry name" value="MM3350-like_sf"/>
</dbReference>
<dbReference type="Pfam" id="PF00589">
    <property type="entry name" value="Phage_integrase"/>
    <property type="match status" value="1"/>
</dbReference>
<reference evidence="7 8" key="1">
    <citation type="journal article" date="2018" name="Sci. Rep.">
        <title>A novel species of the marine cyanobacterium Acaryochloris with a unique pigment content and lifestyle.</title>
        <authorList>
            <person name="Partensky F."/>
            <person name="Six C."/>
            <person name="Ratin M."/>
            <person name="Garczarek L."/>
            <person name="Vaulot D."/>
            <person name="Probert I."/>
            <person name="Calteau A."/>
            <person name="Gourvil P."/>
            <person name="Marie D."/>
            <person name="Grebert T."/>
            <person name="Bouchier C."/>
            <person name="Le Panse S."/>
            <person name="Gachenot M."/>
            <person name="Rodriguez F."/>
            <person name="Garrido J.L."/>
        </authorList>
    </citation>
    <scope>NUCLEOTIDE SEQUENCE [LARGE SCALE GENOMIC DNA]</scope>
    <source>
        <strain evidence="7 8">RCC1774</strain>
    </source>
</reference>
<organism evidence="7 8">
    <name type="scientific">Acaryochloris thomasi RCC1774</name>
    <dbReference type="NCBI Taxonomy" id="1764569"/>
    <lineage>
        <taxon>Bacteria</taxon>
        <taxon>Bacillati</taxon>
        <taxon>Cyanobacteriota</taxon>
        <taxon>Cyanophyceae</taxon>
        <taxon>Acaryochloridales</taxon>
        <taxon>Acaryochloridaceae</taxon>
        <taxon>Acaryochloris</taxon>
        <taxon>Acaryochloris thomasi</taxon>
    </lineage>
</organism>
<dbReference type="CDD" id="cd00397">
    <property type="entry name" value="DNA_BRE_C"/>
    <property type="match status" value="1"/>
</dbReference>
<evidence type="ECO:0000313" key="7">
    <source>
        <dbReference type="EMBL" id="PZD70820.1"/>
    </source>
</evidence>
<name>A0A2W1J996_9CYAN</name>
<dbReference type="PROSITE" id="PS51900">
    <property type="entry name" value="CB"/>
    <property type="match status" value="1"/>
</dbReference>
<dbReference type="InterPro" id="IPR010998">
    <property type="entry name" value="Integrase_recombinase_N"/>
</dbReference>
<dbReference type="InterPro" id="IPR002104">
    <property type="entry name" value="Integrase_catalytic"/>
</dbReference>
<dbReference type="PANTHER" id="PTHR41878">
    <property type="entry name" value="LEXA REPRESSOR-RELATED"/>
    <property type="match status" value="1"/>
</dbReference>
<keyword evidence="2 4" id="KW-0238">DNA-binding</keyword>
<keyword evidence="1" id="KW-0229">DNA integration</keyword>
<feature type="domain" description="Core-binding (CB)" evidence="6">
    <location>
        <begin position="40"/>
        <end position="124"/>
    </location>
</feature>
<proteinExistence type="predicted"/>
<dbReference type="InterPro" id="IPR004107">
    <property type="entry name" value="Integrase_SAM-like_N"/>
</dbReference>
<dbReference type="Gene3D" id="3.10.290.30">
    <property type="entry name" value="MM3350-like"/>
    <property type="match status" value="1"/>
</dbReference>
<feature type="domain" description="Tyr recombinase" evidence="5">
    <location>
        <begin position="147"/>
        <end position="331"/>
    </location>
</feature>
<comment type="caution">
    <text evidence="7">The sequence shown here is derived from an EMBL/GenBank/DDBJ whole genome shotgun (WGS) entry which is preliminary data.</text>
</comment>
<dbReference type="AlphaFoldDB" id="A0A2W1J996"/>
<sequence>MAIAPKSIPPVMVVAIPVAEERPESRQRQGRPRQIETPADIRWPVVQEFLRASNLAANSRKLYERELKRFLGWTHSAWSELKLRQLGQYKAYLMEHEVKPGKTLSKSSVNAALTALKSFFRWLNTFHPELCPENPTEGVKFERLPVPMPQDISAENMEKVWAAVVQRGRTQVRDLALLHLLASGMRSGEVVATNVGSFDGRLISIPISKNKQPRLVPLSPAGQKAVAEYLDWRRDQGEELQPDFPLFLSQHRGWGGQRLSYQGVYQMVEAIGEISGVPDIHPHRLRHTGASEMLRKGMDPAHAMRLTGHTDERSFRRYTMGAEQEAAVEAYYRSIEESKELVYAKSLDRKQRKLLGGLVQLTGKEPLGQVEFDDGDITFAELWQENIEALEQMLELAYGMPEMFGVKVAEEGQSPDIQSQEREEVNSPETALVDLESGLKLQMPLRYGDTAVEHQAQVRFKLWVEGRKKSKVRKEIERQVFSDVQGQKTKPRGNEYLLTLTYHEKDEISQIIGDMFWRMEMIAELDNCKVNCEWEMVDQVLELASTEEPLDCPKITAVEDSLDAVHVTSVYQLKITLLGVQPKVWRRLQVSEVMTLAQLHPVVQAAMGWEGYHLHKFSVNEDEEDETLTLAELIGNELFSFSYLYNLGDMWQHEIEVEKRLASEPEKTYPVCLAGKQACPPEDCGGDWGYAHLLKVLKNPRHSDHRERKEWVGSEFDPKAFDLQEVNQALRELEYS</sequence>
<dbReference type="Pfam" id="PF07929">
    <property type="entry name" value="PRiA4_ORF3"/>
    <property type="match status" value="1"/>
</dbReference>
<dbReference type="OrthoDB" id="504361at2"/>
<evidence type="ECO:0000259" key="5">
    <source>
        <dbReference type="PROSITE" id="PS51898"/>
    </source>
</evidence>
<dbReference type="SUPFAM" id="SSF159941">
    <property type="entry name" value="MM3350-like"/>
    <property type="match status" value="1"/>
</dbReference>
<dbReference type="PROSITE" id="PS51898">
    <property type="entry name" value="TYR_RECOMBINASE"/>
    <property type="match status" value="1"/>
</dbReference>
<evidence type="ECO:0000313" key="8">
    <source>
        <dbReference type="Proteomes" id="UP000248857"/>
    </source>
</evidence>
<evidence type="ECO:0000256" key="2">
    <source>
        <dbReference type="ARBA" id="ARBA00023125"/>
    </source>
</evidence>
<protein>
    <submittedName>
        <fullName evidence="7">Tyrosine recombinase XerC</fullName>
    </submittedName>
</protein>
<evidence type="ECO:0000256" key="1">
    <source>
        <dbReference type="ARBA" id="ARBA00022908"/>
    </source>
</evidence>
<evidence type="ECO:0000259" key="6">
    <source>
        <dbReference type="PROSITE" id="PS51900"/>
    </source>
</evidence>
<dbReference type="Proteomes" id="UP000248857">
    <property type="component" value="Unassembled WGS sequence"/>
</dbReference>
<dbReference type="GO" id="GO:0006310">
    <property type="term" value="P:DNA recombination"/>
    <property type="evidence" value="ECO:0007669"/>
    <property type="project" value="UniProtKB-KW"/>
</dbReference>
<evidence type="ECO:0000256" key="4">
    <source>
        <dbReference type="PROSITE-ProRule" id="PRU01248"/>
    </source>
</evidence>